<sequence length="122" mass="14831">MKSHMKRDIRSIRKQFRLTETEEKQILDLMREKGEDNFSDFLRKSLLLSDGQKQMEKWFNLWKKQKLEQISRDVHEILIISKINHQVTQEHVSILLTCIQELIKEVEKTSPLSENFRNKYMR</sequence>
<dbReference type="Proteomes" id="UP000006459">
    <property type="component" value="Unassembled WGS sequence"/>
</dbReference>
<dbReference type="PATRIC" id="fig|888808.3.peg.1014"/>
<evidence type="ECO:0000313" key="2">
    <source>
        <dbReference type="Proteomes" id="UP000006459"/>
    </source>
</evidence>
<name>F3UX03_STRSA</name>
<accession>F3UX03</accession>
<dbReference type="eggNOG" id="ENOG502ZDFR">
    <property type="taxonomic scope" value="Bacteria"/>
</dbReference>
<comment type="caution">
    <text evidence="1">The sequence shown here is derived from an EMBL/GenBank/DDBJ whole genome shotgun (WGS) entry which is preliminary data.</text>
</comment>
<dbReference type="HOGENOM" id="CLU_166900_0_0_9"/>
<organism evidence="1 2">
    <name type="scientific">Streptococcus sanguinis SK49</name>
    <dbReference type="NCBI Taxonomy" id="888808"/>
    <lineage>
        <taxon>Bacteria</taxon>
        <taxon>Bacillati</taxon>
        <taxon>Bacillota</taxon>
        <taxon>Bacilli</taxon>
        <taxon>Lactobacillales</taxon>
        <taxon>Streptococcaceae</taxon>
        <taxon>Streptococcus</taxon>
    </lineage>
</organism>
<reference evidence="1 2" key="1">
    <citation type="submission" date="2011-03" db="EMBL/GenBank/DDBJ databases">
        <authorList>
            <person name="Muzny D."/>
            <person name="Qin X."/>
            <person name="Deng J."/>
            <person name="Jiang H."/>
            <person name="Liu Y."/>
            <person name="Qu J."/>
            <person name="Song X.-Z."/>
            <person name="Zhang L."/>
            <person name="Thornton R."/>
            <person name="Coyle M."/>
            <person name="Francisco L."/>
            <person name="Jackson L."/>
            <person name="Javaid M."/>
            <person name="Korchina V."/>
            <person name="Kovar C."/>
            <person name="Mata R."/>
            <person name="Mathew T."/>
            <person name="Ngo R."/>
            <person name="Nguyen L."/>
            <person name="Nguyen N."/>
            <person name="Okwuonu G."/>
            <person name="Ongeri F."/>
            <person name="Pham C."/>
            <person name="Simmons D."/>
            <person name="Wilczek-Boney K."/>
            <person name="Hale W."/>
            <person name="Jakkamsetti A."/>
            <person name="Pham P."/>
            <person name="Ruth R."/>
            <person name="San Lucas F."/>
            <person name="Warren J."/>
            <person name="Zhang J."/>
            <person name="Zhao Z."/>
            <person name="Zhou C."/>
            <person name="Zhu D."/>
            <person name="Lee S."/>
            <person name="Bess C."/>
            <person name="Blankenburg K."/>
            <person name="Forbes L."/>
            <person name="Fu Q."/>
            <person name="Gubbala S."/>
            <person name="Hirani K."/>
            <person name="Jayaseelan J.C."/>
            <person name="Lara F."/>
            <person name="Munidasa M."/>
            <person name="Palculict T."/>
            <person name="Patil S."/>
            <person name="Pu L.-L."/>
            <person name="Saada N."/>
            <person name="Tang L."/>
            <person name="Weissenberger G."/>
            <person name="Zhu Y."/>
            <person name="Hemphill L."/>
            <person name="Shang Y."/>
            <person name="Youmans B."/>
            <person name="Ayvaz T."/>
            <person name="Ross M."/>
            <person name="Santibanez J."/>
            <person name="Aqrawi P."/>
            <person name="Gross S."/>
            <person name="Joshi V."/>
            <person name="Fowler G."/>
            <person name="Nazareth L."/>
            <person name="Reid J."/>
            <person name="Worley K."/>
            <person name="Petrosino J."/>
            <person name="Highlander S."/>
            <person name="Gibbs R."/>
        </authorList>
    </citation>
    <scope>NUCLEOTIDE SEQUENCE [LARGE SCALE GENOMIC DNA]</scope>
    <source>
        <strain evidence="1 2">SK49</strain>
    </source>
</reference>
<dbReference type="NCBIfam" id="NF040666">
    <property type="entry name" value="Tn5252_Orf10"/>
    <property type="match status" value="1"/>
</dbReference>
<protein>
    <submittedName>
        <fullName evidence="1">Tn5252 transposon protein</fullName>
    </submittedName>
</protein>
<proteinExistence type="predicted"/>
<evidence type="ECO:0000313" key="1">
    <source>
        <dbReference type="EMBL" id="EGJ39843.1"/>
    </source>
</evidence>
<dbReference type="InterPro" id="IPR049845">
    <property type="entry name" value="Tn5252_Orf10-like"/>
</dbReference>
<dbReference type="EMBL" id="AFFO01000008">
    <property type="protein sequence ID" value="EGJ39843.1"/>
    <property type="molecule type" value="Genomic_DNA"/>
</dbReference>
<dbReference type="AlphaFoldDB" id="F3UX03"/>
<gene>
    <name evidence="1" type="ORF">HMPREF9380_1041</name>
</gene>